<keyword evidence="10" id="KW-0238">DNA-binding</keyword>
<dbReference type="InterPro" id="IPR001025">
    <property type="entry name" value="BAH_dom"/>
</dbReference>
<evidence type="ECO:0000313" key="17">
    <source>
        <dbReference type="WBParaSite" id="TCONS_00015956.p1"/>
    </source>
</evidence>
<dbReference type="PROSITE" id="PS50157">
    <property type="entry name" value="ZINC_FINGER_C2H2_2"/>
    <property type="match status" value="1"/>
</dbReference>
<dbReference type="SUPFAM" id="SSF47370">
    <property type="entry name" value="Bromodomain"/>
    <property type="match status" value="6"/>
</dbReference>
<evidence type="ECO:0000259" key="14">
    <source>
        <dbReference type="PROSITE" id="PS50157"/>
    </source>
</evidence>
<keyword evidence="9" id="KW-0862">Zinc</keyword>
<feature type="domain" description="Bromo" evidence="12">
    <location>
        <begin position="212"/>
        <end position="282"/>
    </location>
</feature>
<evidence type="ECO:0000259" key="13">
    <source>
        <dbReference type="PROSITE" id="PS50118"/>
    </source>
</evidence>
<dbReference type="SMART" id="SM00439">
    <property type="entry name" value="BAH"/>
    <property type="match status" value="1"/>
</dbReference>
<dbReference type="Pfam" id="PF01426">
    <property type="entry name" value="BAH"/>
    <property type="match status" value="1"/>
</dbReference>
<dbReference type="SMART" id="SM00398">
    <property type="entry name" value="HMG"/>
    <property type="match status" value="1"/>
</dbReference>
<dbReference type="PROSITE" id="PS50014">
    <property type="entry name" value="BROMODOMAIN_2"/>
    <property type="match status" value="6"/>
</dbReference>
<dbReference type="SUPFAM" id="SSF47095">
    <property type="entry name" value="HMG-box"/>
    <property type="match status" value="1"/>
</dbReference>
<comment type="subcellular location">
    <subcellularLocation>
        <location evidence="1">Nucleus</location>
    </subcellularLocation>
</comment>
<evidence type="ECO:0000256" key="1">
    <source>
        <dbReference type="ARBA" id="ARBA00004123"/>
    </source>
</evidence>
<evidence type="ECO:0000256" key="5">
    <source>
        <dbReference type="ARBA" id="ARBA00023117"/>
    </source>
</evidence>
<keyword evidence="2" id="KW-0677">Repeat</keyword>
<feature type="domain" description="C2H2-type" evidence="14">
    <location>
        <begin position="1347"/>
        <end position="1377"/>
    </location>
</feature>
<dbReference type="InterPro" id="IPR009071">
    <property type="entry name" value="HMG_box_dom"/>
</dbReference>
<organism evidence="16 17">
    <name type="scientific">Strongyloides stercoralis</name>
    <name type="common">Threadworm</name>
    <dbReference type="NCBI Taxonomy" id="6248"/>
    <lineage>
        <taxon>Eukaryota</taxon>
        <taxon>Metazoa</taxon>
        <taxon>Ecdysozoa</taxon>
        <taxon>Nematoda</taxon>
        <taxon>Chromadorea</taxon>
        <taxon>Rhabditida</taxon>
        <taxon>Tylenchina</taxon>
        <taxon>Panagrolaimomorpha</taxon>
        <taxon>Strongyloidoidea</taxon>
        <taxon>Strongyloididae</taxon>
        <taxon>Strongyloides</taxon>
    </lineage>
</organism>
<name>A0AAF5DRA4_STRER</name>
<evidence type="ECO:0000256" key="9">
    <source>
        <dbReference type="PROSITE-ProRule" id="PRU00042"/>
    </source>
</evidence>
<dbReference type="CDD" id="cd04369">
    <property type="entry name" value="Bromodomain"/>
    <property type="match status" value="1"/>
</dbReference>
<dbReference type="GO" id="GO:0008270">
    <property type="term" value="F:zinc ion binding"/>
    <property type="evidence" value="ECO:0007669"/>
    <property type="project" value="UniProtKB-KW"/>
</dbReference>
<evidence type="ECO:0000256" key="2">
    <source>
        <dbReference type="ARBA" id="ARBA00022737"/>
    </source>
</evidence>
<dbReference type="AlphaFoldDB" id="A0AAF5DRA4"/>
<dbReference type="Pfam" id="PF00505">
    <property type="entry name" value="HMG_box"/>
    <property type="match status" value="1"/>
</dbReference>
<evidence type="ECO:0000256" key="3">
    <source>
        <dbReference type="ARBA" id="ARBA00022853"/>
    </source>
</evidence>
<evidence type="ECO:0000256" key="4">
    <source>
        <dbReference type="ARBA" id="ARBA00023015"/>
    </source>
</evidence>
<dbReference type="Gene3D" id="1.10.30.10">
    <property type="entry name" value="High mobility group box domain"/>
    <property type="match status" value="1"/>
</dbReference>
<dbReference type="InterPro" id="IPR013087">
    <property type="entry name" value="Znf_C2H2_type"/>
</dbReference>
<keyword evidence="16" id="KW-1185">Reference proteome</keyword>
<evidence type="ECO:0000256" key="8">
    <source>
        <dbReference type="PROSITE-ProRule" id="PRU00035"/>
    </source>
</evidence>
<dbReference type="InterPro" id="IPR036427">
    <property type="entry name" value="Bromodomain-like_sf"/>
</dbReference>
<accession>A0AAF5DRA4</accession>
<dbReference type="GO" id="GO:0016586">
    <property type="term" value="C:RSC-type complex"/>
    <property type="evidence" value="ECO:0007669"/>
    <property type="project" value="InterPro"/>
</dbReference>
<dbReference type="SMART" id="SM00297">
    <property type="entry name" value="BROMO"/>
    <property type="match status" value="6"/>
</dbReference>
<dbReference type="PRINTS" id="PR00503">
    <property type="entry name" value="BROMODOMAIN"/>
</dbReference>
<feature type="domain" description="BAH" evidence="15">
    <location>
        <begin position="1026"/>
        <end position="1144"/>
    </location>
</feature>
<dbReference type="WBParaSite" id="TCONS_00015956.p1">
    <property type="protein sequence ID" value="TCONS_00015956.p1"/>
    <property type="gene ID" value="XLOC_010725"/>
</dbReference>
<dbReference type="InterPro" id="IPR036910">
    <property type="entry name" value="HMG_box_dom_sf"/>
</dbReference>
<dbReference type="Gene3D" id="3.30.160.60">
    <property type="entry name" value="Classic Zinc Finger"/>
    <property type="match status" value="1"/>
</dbReference>
<dbReference type="GO" id="GO:0006338">
    <property type="term" value="P:chromatin remodeling"/>
    <property type="evidence" value="ECO:0007669"/>
    <property type="project" value="InterPro"/>
</dbReference>
<evidence type="ECO:0000256" key="7">
    <source>
        <dbReference type="ARBA" id="ARBA00023242"/>
    </source>
</evidence>
<feature type="domain" description="Bromo" evidence="12">
    <location>
        <begin position="363"/>
        <end position="433"/>
    </location>
</feature>
<feature type="region of interest" description="Disordered" evidence="11">
    <location>
        <begin position="932"/>
        <end position="955"/>
    </location>
</feature>
<dbReference type="GO" id="GO:0003677">
    <property type="term" value="F:DNA binding"/>
    <property type="evidence" value="ECO:0007669"/>
    <property type="project" value="UniProtKB-UniRule"/>
</dbReference>
<dbReference type="Proteomes" id="UP000035681">
    <property type="component" value="Unplaced"/>
</dbReference>
<dbReference type="GO" id="GO:0003682">
    <property type="term" value="F:chromatin binding"/>
    <property type="evidence" value="ECO:0007669"/>
    <property type="project" value="InterPro"/>
</dbReference>
<keyword evidence="7 10" id="KW-0539">Nucleus</keyword>
<evidence type="ECO:0000259" key="12">
    <source>
        <dbReference type="PROSITE" id="PS50014"/>
    </source>
</evidence>
<evidence type="ECO:0000259" key="15">
    <source>
        <dbReference type="PROSITE" id="PS51038"/>
    </source>
</evidence>
<keyword evidence="6" id="KW-0804">Transcription</keyword>
<protein>
    <submittedName>
        <fullName evidence="17">Polybromo-1</fullName>
    </submittedName>
</protein>
<feature type="domain" description="HMG box" evidence="13">
    <location>
        <begin position="1265"/>
        <end position="1334"/>
    </location>
</feature>
<dbReference type="PROSITE" id="PS00633">
    <property type="entry name" value="BROMODOMAIN_1"/>
    <property type="match status" value="2"/>
</dbReference>
<dbReference type="InterPro" id="IPR037382">
    <property type="entry name" value="Rsc/polybromo"/>
</dbReference>
<evidence type="ECO:0000256" key="6">
    <source>
        <dbReference type="ARBA" id="ARBA00023163"/>
    </source>
</evidence>
<feature type="domain" description="Bromo" evidence="12">
    <location>
        <begin position="850"/>
        <end position="893"/>
    </location>
</feature>
<sequence length="1745" mass="201056">YSNLNMSIDTIASETSLVADRKRPASGSSITNLRSNKKAKVNGENSEFMLCQDLFQSIMSYKTIDKTCPYDILYKTSSKNNYPEYFEKIPSPHDFFIIQERLKSGEYTKVVDLCQDIENVIRCNIDYFPENNEIFKAATDLNLFYKLEKEKYLVDVERTKENAGPLDNSTSASEIKINGNTVPVENESKTETFDNWKLELILKGIVNLSDESGRMIAPIFKVLESKDEFPEYYKTIQNPIDLKTIACKVLKNEYNDWDEFEKDIELLVSNAKKFNGARSEISKDAVAIYEFVKKRKDEINKLKRRANKSVIDEARAEVNSLASATLIDDEVFLTEDEDDEVNESEDNELFKFYWFLREQKKKNKEYLCNFFFELPLKSQYPEYYEEIEQPMSLYAINNKLKKGMYTKIEELILDFMLICSNAKKFNIESSVIYKDAVALEKILKNEIEKRNIVLSETNKKVCIDKKVKKELLDEESDISNTVQVARRSKYGNIPGFTPIAGKKGRKSVDERWTIYILRLTNIWNRLCEIYIDNRRIIDPFMQLPSKEHYEQYFSIIKNPMDMITVKKKLEDRCYLSSTEFQNDLILVFDNAMIINPPGHFIFNDAQFLKAKVFEFINEIAPLEPLLSPQSFKEQRKKKVSKDSLSVISEELSFPPSPRVLKSASKDNRIEMIDKSEIILKIPIGLSKDQTQMYEFFNTIVDYKAPDKRVLSYNFDKLPTKAEYPDYYEEIKKPMDLEKIRQKLLNQSYSNFYTFLNDMILVFSNACAFNDPESQLYADAFTLLKLVMHEKRNFDIKPHIPLVQCEVQKILQRLIDELLSLVSNNGKKVSESLSRIPLLLEQHEIIQEYWPFTLDQIKKNVESRRYRRLDRFQEDVFYLFSVARKLATPEDTIYEDTVTLQTHFISQRDDAMKNLLISSARFFTDRQLTDEINATGRKKRTTKGENEQKDNEGENETTLLKNLTKEESSESIFKNIKKFKNFNDSDEILHPRYEQVISTSQTAIMNSGMNNEGITFQCYEIMQHGKFWLKLGDGVLVFNDKKAYCDVMRIDKLWKTSEGKAYFSGSWFARPIEVVHDESRLFYVNEVFAVDQKDMVVDCDNIQNKCSILTFKQYETERKTEIPECDVFICEYKVKGYDKTEGYCSLKTNAGKSQGKTMGLNDEFGKGSKPMNLEFSKPIKKLKTYNLAASVIDDEILLLKNHIVMEKELSPLIMKTDTTLPAEVPDLNDSIENLNDTTDLDHIEIDEETKEKCKDPSWLAQQPKLNAKSKSGYILFSAEVRKRVMTDNPTVGFGEISRMVGAEWKKLSDTEKKQYEVRASYIASERAKQEAEDVQNCKALQPGQIKVFPCKWDTCDYQFDCIDGLIEHLRIVHTKSPIKLSNGDVTNACLWQSCLKYKKEGKPFPSIPRLFRHIKEKHLANAAKAMYPNQRGKNFFVYEHDDITKNGPCLVYTGGVLTKPFAQGGVFKHHPQGIPPEEHPTPTTTPIKQFQHKTPVNNHVQTCSKTMQNGTTQQCTTKNQPTQNGYISASVPSQSAQQYVQAKMNGNTVLLPVNGQGQQTVVLGQNQNGTPIQMLQVHQQSISSLQQNIVHTYQTPPSTSTTTVSQQPTVPSTVAYVTPSTNPNIDPGRSVVLAPKQPEPVFVAPPVEAVRVKRALHSDTYKQYLETLHGKRRQNTISKWNKSVETRTTPGSKFNPFNFIRSDPTGKRLQESDIVKAMWSLRDKLYEETSSLATSLTTTDITYTNL</sequence>
<keyword evidence="5 8" id="KW-0103">Bromodomain</keyword>
<dbReference type="InterPro" id="IPR001487">
    <property type="entry name" value="Bromodomain"/>
</dbReference>
<feature type="domain" description="Bromo" evidence="12">
    <location>
        <begin position="62"/>
        <end position="135"/>
    </location>
</feature>
<dbReference type="PANTHER" id="PTHR16062">
    <property type="entry name" value="SWI/SNF-RELATED"/>
    <property type="match status" value="1"/>
</dbReference>
<keyword evidence="4" id="KW-0805">Transcription regulation</keyword>
<dbReference type="PROSITE" id="PS00028">
    <property type="entry name" value="ZINC_FINGER_C2H2_1"/>
    <property type="match status" value="1"/>
</dbReference>
<dbReference type="SMART" id="SM00355">
    <property type="entry name" value="ZnF_C2H2"/>
    <property type="match status" value="2"/>
</dbReference>
<feature type="DNA-binding region" description="HMG box" evidence="10">
    <location>
        <begin position="1265"/>
        <end position="1334"/>
    </location>
</feature>
<proteinExistence type="predicted"/>
<dbReference type="Gene3D" id="1.20.920.10">
    <property type="entry name" value="Bromodomain-like"/>
    <property type="match status" value="6"/>
</dbReference>
<dbReference type="Gene3D" id="2.30.30.490">
    <property type="match status" value="1"/>
</dbReference>
<feature type="compositionally biased region" description="Basic and acidic residues" evidence="11">
    <location>
        <begin position="941"/>
        <end position="951"/>
    </location>
</feature>
<evidence type="ECO:0000313" key="16">
    <source>
        <dbReference type="Proteomes" id="UP000035681"/>
    </source>
</evidence>
<evidence type="ECO:0000256" key="10">
    <source>
        <dbReference type="PROSITE-ProRule" id="PRU00267"/>
    </source>
</evidence>
<dbReference type="PROSITE" id="PS50118">
    <property type="entry name" value="HMG_BOX_2"/>
    <property type="match status" value="1"/>
</dbReference>
<evidence type="ECO:0000256" key="11">
    <source>
        <dbReference type="SAM" id="MobiDB-lite"/>
    </source>
</evidence>
<feature type="domain" description="Bromo" evidence="12">
    <location>
        <begin position="532"/>
        <end position="602"/>
    </location>
</feature>
<dbReference type="InterPro" id="IPR043151">
    <property type="entry name" value="BAH_sf"/>
</dbReference>
<keyword evidence="9" id="KW-0863">Zinc-finger</keyword>
<dbReference type="PANTHER" id="PTHR16062:SF19">
    <property type="entry name" value="PROTEIN POLYBROMO-1"/>
    <property type="match status" value="1"/>
</dbReference>
<dbReference type="GO" id="GO:0006368">
    <property type="term" value="P:transcription elongation by RNA polymerase II"/>
    <property type="evidence" value="ECO:0007669"/>
    <property type="project" value="TreeGrafter"/>
</dbReference>
<dbReference type="InterPro" id="IPR018359">
    <property type="entry name" value="Bromodomain_CS"/>
</dbReference>
<keyword evidence="9" id="KW-0479">Metal-binding</keyword>
<dbReference type="Pfam" id="PF00439">
    <property type="entry name" value="Bromodomain"/>
    <property type="match status" value="6"/>
</dbReference>
<keyword evidence="3" id="KW-0156">Chromatin regulator</keyword>
<dbReference type="PROSITE" id="PS51038">
    <property type="entry name" value="BAH"/>
    <property type="match status" value="1"/>
</dbReference>
<reference evidence="17" key="1">
    <citation type="submission" date="2024-02" db="UniProtKB">
        <authorList>
            <consortium name="WormBaseParasite"/>
        </authorList>
    </citation>
    <scope>IDENTIFICATION</scope>
</reference>
<feature type="domain" description="Bromo" evidence="12">
    <location>
        <begin position="706"/>
        <end position="776"/>
    </location>
</feature>